<dbReference type="EMBL" id="JAPWGM010000002">
    <property type="protein sequence ID" value="MCZ4243967.1"/>
    <property type="molecule type" value="Genomic_DNA"/>
</dbReference>
<evidence type="ECO:0000256" key="1">
    <source>
        <dbReference type="SAM" id="Phobius"/>
    </source>
</evidence>
<keyword evidence="1" id="KW-0812">Transmembrane</keyword>
<comment type="caution">
    <text evidence="2">The sequence shown here is derived from an EMBL/GenBank/DDBJ whole genome shotgun (WGS) entry which is preliminary data.</text>
</comment>
<accession>A0ABT4L7R5</accession>
<feature type="transmembrane region" description="Helical" evidence="1">
    <location>
        <begin position="102"/>
        <end position="121"/>
    </location>
</feature>
<evidence type="ECO:0000313" key="3">
    <source>
        <dbReference type="Proteomes" id="UP001144347"/>
    </source>
</evidence>
<keyword evidence="1" id="KW-0472">Membrane</keyword>
<feature type="transmembrane region" description="Helical" evidence="1">
    <location>
        <begin position="12"/>
        <end position="37"/>
    </location>
</feature>
<feature type="transmembrane region" description="Helical" evidence="1">
    <location>
        <begin position="76"/>
        <end position="96"/>
    </location>
</feature>
<keyword evidence="1" id="KW-1133">Transmembrane helix</keyword>
<dbReference type="RefSeq" id="WP_269427034.1">
    <property type="nucleotide sequence ID" value="NZ_JAPWGM010000002.1"/>
</dbReference>
<organism evidence="2 3">
    <name type="scientific">Pedobacter punctiformis</name>
    <dbReference type="NCBI Taxonomy" id="3004097"/>
    <lineage>
        <taxon>Bacteria</taxon>
        <taxon>Pseudomonadati</taxon>
        <taxon>Bacteroidota</taxon>
        <taxon>Sphingobacteriia</taxon>
        <taxon>Sphingobacteriales</taxon>
        <taxon>Sphingobacteriaceae</taxon>
        <taxon>Pedobacter</taxon>
    </lineage>
</organism>
<dbReference type="Proteomes" id="UP001144347">
    <property type="component" value="Unassembled WGS sequence"/>
</dbReference>
<dbReference type="Pfam" id="PF03203">
    <property type="entry name" value="MerC"/>
    <property type="match status" value="1"/>
</dbReference>
<protein>
    <submittedName>
        <fullName evidence="2">MerC domain-containing protein</fullName>
    </submittedName>
</protein>
<gene>
    <name evidence="2" type="ORF">O0955_08095</name>
</gene>
<proteinExistence type="predicted"/>
<feature type="transmembrane region" description="Helical" evidence="1">
    <location>
        <begin position="43"/>
        <end position="64"/>
    </location>
</feature>
<reference evidence="2" key="1">
    <citation type="submission" date="2022-12" db="EMBL/GenBank/DDBJ databases">
        <title>Genome sequence of HCMS5-2.</title>
        <authorList>
            <person name="Woo H."/>
        </authorList>
    </citation>
    <scope>NUCLEOTIDE SEQUENCE</scope>
    <source>
        <strain evidence="2">HCMS5-2</strain>
    </source>
</reference>
<name>A0ABT4L7R5_9SPHI</name>
<keyword evidence="3" id="KW-1185">Reference proteome</keyword>
<dbReference type="InterPro" id="IPR004891">
    <property type="entry name" value="Mercury-R_MerC"/>
</dbReference>
<sequence>MKSSRITFTLDKLGITASTACAVHCALLPFLLTLLPLWGLDFLANPAVEITMIGISLCLGIWSLSRSYRNHHHKILPVILLTAGFIFIGFGHFSGIRFLEPVLIPLGGFTIALAHFINLKFTRSCPHQHN</sequence>
<evidence type="ECO:0000313" key="2">
    <source>
        <dbReference type="EMBL" id="MCZ4243967.1"/>
    </source>
</evidence>